<feature type="coiled-coil region" evidence="1">
    <location>
        <begin position="19"/>
        <end position="64"/>
    </location>
</feature>
<sequence>MSDVQEKLHILLDYWIEHNREHEKEFRDWAQKAASLSAKVAQQLQEAATKMADASNCLEKARQALTKSMEKD</sequence>
<dbReference type="InterPro" id="IPR058493">
    <property type="entry name" value="DUF8180"/>
</dbReference>
<keyword evidence="1" id="KW-0175">Coiled coil</keyword>
<name>X1EYZ7_9ZZZZ</name>
<evidence type="ECO:0000313" key="3">
    <source>
        <dbReference type="EMBL" id="GAH37812.1"/>
    </source>
</evidence>
<feature type="domain" description="DUF8180" evidence="2">
    <location>
        <begin position="8"/>
        <end position="64"/>
    </location>
</feature>
<comment type="caution">
    <text evidence="3">The sequence shown here is derived from an EMBL/GenBank/DDBJ whole genome shotgun (WGS) entry which is preliminary data.</text>
</comment>
<dbReference type="Pfam" id="PF26551">
    <property type="entry name" value="DUF8180"/>
    <property type="match status" value="1"/>
</dbReference>
<accession>X1EYZ7</accession>
<evidence type="ECO:0000256" key="1">
    <source>
        <dbReference type="SAM" id="Coils"/>
    </source>
</evidence>
<organism evidence="3">
    <name type="scientific">marine sediment metagenome</name>
    <dbReference type="NCBI Taxonomy" id="412755"/>
    <lineage>
        <taxon>unclassified sequences</taxon>
        <taxon>metagenomes</taxon>
        <taxon>ecological metagenomes</taxon>
    </lineage>
</organism>
<reference evidence="3" key="1">
    <citation type="journal article" date="2014" name="Front. Microbiol.">
        <title>High frequency of phylogenetically diverse reductive dehalogenase-homologous genes in deep subseafloor sedimentary metagenomes.</title>
        <authorList>
            <person name="Kawai M."/>
            <person name="Futagami T."/>
            <person name="Toyoda A."/>
            <person name="Takaki Y."/>
            <person name="Nishi S."/>
            <person name="Hori S."/>
            <person name="Arai W."/>
            <person name="Tsubouchi T."/>
            <person name="Morono Y."/>
            <person name="Uchiyama I."/>
            <person name="Ito T."/>
            <person name="Fujiyama A."/>
            <person name="Inagaki F."/>
            <person name="Takami H."/>
        </authorList>
    </citation>
    <scope>NUCLEOTIDE SEQUENCE</scope>
    <source>
        <strain evidence="3">Expedition CK06-06</strain>
    </source>
</reference>
<protein>
    <recommendedName>
        <fullName evidence="2">DUF8180 domain-containing protein</fullName>
    </recommendedName>
</protein>
<gene>
    <name evidence="3" type="ORF">S03H2_10804</name>
</gene>
<proteinExistence type="predicted"/>
<dbReference type="AlphaFoldDB" id="X1EYZ7"/>
<evidence type="ECO:0000259" key="2">
    <source>
        <dbReference type="Pfam" id="PF26551"/>
    </source>
</evidence>
<dbReference type="EMBL" id="BARU01005536">
    <property type="protein sequence ID" value="GAH37812.1"/>
    <property type="molecule type" value="Genomic_DNA"/>
</dbReference>